<dbReference type="AlphaFoldDB" id="A0A1M6M8B9"/>
<gene>
    <name evidence="2" type="ORF">SAMN02745912_01126</name>
</gene>
<keyword evidence="1" id="KW-0812">Transmembrane</keyword>
<keyword evidence="1" id="KW-1133">Transmembrane helix</keyword>
<dbReference type="EMBL" id="FRAG01000009">
    <property type="protein sequence ID" value="SHJ79709.1"/>
    <property type="molecule type" value="Genomic_DNA"/>
</dbReference>
<feature type="transmembrane region" description="Helical" evidence="1">
    <location>
        <begin position="37"/>
        <end position="57"/>
    </location>
</feature>
<evidence type="ECO:0000313" key="2">
    <source>
        <dbReference type="EMBL" id="SHJ79709.1"/>
    </source>
</evidence>
<feature type="transmembrane region" description="Helical" evidence="1">
    <location>
        <begin position="6"/>
        <end position="25"/>
    </location>
</feature>
<name>A0A1M6M8B9_PARC5</name>
<feature type="transmembrane region" description="Helical" evidence="1">
    <location>
        <begin position="63"/>
        <end position="85"/>
    </location>
</feature>
<sequence length="104" mass="12338">MVFISGMNIVAAFLIIHCVVSLLPQYQDKHLKVARRIYYLIWIGTYITQVFELWGYHDSVMKNIIMYIIIAVIFFIIAIIIDFFAVRAKNIWDIIDKISRIKRK</sequence>
<dbReference type="RefSeq" id="WP_073147806.1">
    <property type="nucleotide sequence ID" value="NZ_FRAG01000009.1"/>
</dbReference>
<dbReference type="OrthoDB" id="9857268at2"/>
<evidence type="ECO:0000313" key="3">
    <source>
        <dbReference type="Proteomes" id="UP000184465"/>
    </source>
</evidence>
<proteinExistence type="predicted"/>
<keyword evidence="3" id="KW-1185">Reference proteome</keyword>
<evidence type="ECO:0000256" key="1">
    <source>
        <dbReference type="SAM" id="Phobius"/>
    </source>
</evidence>
<keyword evidence="1" id="KW-0472">Membrane</keyword>
<accession>A0A1M6M8B9</accession>
<protein>
    <submittedName>
        <fullName evidence="2">Uncharacterized protein</fullName>
    </submittedName>
</protein>
<dbReference type="STRING" id="1121301.SAMN02745912_01126"/>
<organism evidence="2 3">
    <name type="scientific">Paramaledivibacter caminithermalis (strain DSM 15212 / CIP 107654 / DViRD3)</name>
    <name type="common">Clostridium caminithermale</name>
    <dbReference type="NCBI Taxonomy" id="1121301"/>
    <lineage>
        <taxon>Bacteria</taxon>
        <taxon>Bacillati</taxon>
        <taxon>Bacillota</taxon>
        <taxon>Clostridia</taxon>
        <taxon>Peptostreptococcales</taxon>
        <taxon>Caminicellaceae</taxon>
        <taxon>Paramaledivibacter</taxon>
    </lineage>
</organism>
<dbReference type="Proteomes" id="UP000184465">
    <property type="component" value="Unassembled WGS sequence"/>
</dbReference>
<reference evidence="2 3" key="1">
    <citation type="submission" date="2016-11" db="EMBL/GenBank/DDBJ databases">
        <authorList>
            <person name="Jaros S."/>
            <person name="Januszkiewicz K."/>
            <person name="Wedrychowicz H."/>
        </authorList>
    </citation>
    <scope>NUCLEOTIDE SEQUENCE [LARGE SCALE GENOMIC DNA]</scope>
    <source>
        <strain evidence="2 3">DSM 15212</strain>
    </source>
</reference>